<organism evidence="4 5">
    <name type="scientific">Linum tenue</name>
    <dbReference type="NCBI Taxonomy" id="586396"/>
    <lineage>
        <taxon>Eukaryota</taxon>
        <taxon>Viridiplantae</taxon>
        <taxon>Streptophyta</taxon>
        <taxon>Embryophyta</taxon>
        <taxon>Tracheophyta</taxon>
        <taxon>Spermatophyta</taxon>
        <taxon>Magnoliopsida</taxon>
        <taxon>eudicotyledons</taxon>
        <taxon>Gunneridae</taxon>
        <taxon>Pentapetalae</taxon>
        <taxon>rosids</taxon>
        <taxon>fabids</taxon>
        <taxon>Malpighiales</taxon>
        <taxon>Linaceae</taxon>
        <taxon>Linum</taxon>
    </lineage>
</organism>
<dbReference type="EMBL" id="CAMGYJ010000009">
    <property type="protein sequence ID" value="CAI0541704.1"/>
    <property type="molecule type" value="Genomic_DNA"/>
</dbReference>
<dbReference type="InterPro" id="IPR024729">
    <property type="entry name" value="USP7_ICP0-binding_dom"/>
</dbReference>
<protein>
    <recommendedName>
        <fullName evidence="3">Ubiquitin carboxyl-terminal hydrolase 7 ICP0-binding domain-containing protein</fullName>
    </recommendedName>
</protein>
<evidence type="ECO:0000259" key="3">
    <source>
        <dbReference type="Pfam" id="PF12436"/>
    </source>
</evidence>
<dbReference type="Gene3D" id="3.10.20.90">
    <property type="entry name" value="Phosphatidylinositol 3-kinase Catalytic Subunit, Chain A, domain 1"/>
    <property type="match status" value="1"/>
</dbReference>
<dbReference type="AlphaFoldDB" id="A0AAV0QBL2"/>
<feature type="domain" description="Ubiquitin carboxyl-terminal hydrolase 7 ICP0-binding" evidence="3">
    <location>
        <begin position="72"/>
        <end position="182"/>
    </location>
</feature>
<accession>A0AAV0QBL2</accession>
<sequence length="356" mass="41094">MACSGNQQKRLKTEEVTSDAMEEQQYMIIKVVRDEDIRNDIGKTRYFDLADHDKVTSFRVPNLLVFQTLQATPVTSSEENRLVIELQQWVAKSLRIYNAKLYLLLEVERDGTNLQPVPPPEKLQGDILLFFKVYEPENDELRYVGRLFVKGGGKPADILTKLNEMTGYPPDQEIDLYEAAAVHASVASLKKELCESRSEAKRLRDHTQKLEKEDQLLRQWRDLGMRGWEEANAKANRKARMEARDLTEQLKMAQERSSGLEAQVRDAVGRLVSCATERDQLKAALEEERIGRKEDQAALERERAELERVKLVAERTELRQRLMRESHGRLGKALDEFYGLAKELSRDFEDEEEGNL</sequence>
<keyword evidence="2" id="KW-0175">Coiled coil</keyword>
<keyword evidence="1" id="KW-0833">Ubl conjugation pathway</keyword>
<name>A0AAV0QBL2_9ROSI</name>
<proteinExistence type="predicted"/>
<dbReference type="Proteomes" id="UP001154282">
    <property type="component" value="Unassembled WGS sequence"/>
</dbReference>
<gene>
    <name evidence="4" type="ORF">LITE_LOCUS42208</name>
</gene>
<comment type="caution">
    <text evidence="4">The sequence shown here is derived from an EMBL/GenBank/DDBJ whole genome shotgun (WGS) entry which is preliminary data.</text>
</comment>
<evidence type="ECO:0000256" key="2">
    <source>
        <dbReference type="SAM" id="Coils"/>
    </source>
</evidence>
<keyword evidence="5" id="KW-1185">Reference proteome</keyword>
<feature type="coiled-coil region" evidence="2">
    <location>
        <begin position="203"/>
        <end position="263"/>
    </location>
</feature>
<evidence type="ECO:0000313" key="4">
    <source>
        <dbReference type="EMBL" id="CAI0541704.1"/>
    </source>
</evidence>
<dbReference type="GO" id="GO:0140096">
    <property type="term" value="F:catalytic activity, acting on a protein"/>
    <property type="evidence" value="ECO:0007669"/>
    <property type="project" value="UniProtKB-ARBA"/>
</dbReference>
<evidence type="ECO:0000313" key="5">
    <source>
        <dbReference type="Proteomes" id="UP001154282"/>
    </source>
</evidence>
<dbReference type="Pfam" id="PF12436">
    <property type="entry name" value="USP7_ICP0_bdg"/>
    <property type="match status" value="1"/>
</dbReference>
<reference evidence="4" key="1">
    <citation type="submission" date="2022-08" db="EMBL/GenBank/DDBJ databases">
        <authorList>
            <person name="Gutierrez-Valencia J."/>
        </authorList>
    </citation>
    <scope>NUCLEOTIDE SEQUENCE</scope>
</reference>
<evidence type="ECO:0000256" key="1">
    <source>
        <dbReference type="ARBA" id="ARBA00022786"/>
    </source>
</evidence>